<dbReference type="AlphaFoldDB" id="A0A6I4YIF7"/>
<accession>A0A6I4YIF7</accession>
<keyword evidence="2" id="KW-1185">Reference proteome</keyword>
<dbReference type="Proteomes" id="UP000430519">
    <property type="component" value="Unassembled WGS sequence"/>
</dbReference>
<name>A0A6I4YIF7_9DEIO</name>
<proteinExistence type="predicted"/>
<organism evidence="1 2">
    <name type="scientific">Deinococcus xianganensis</name>
    <dbReference type="NCBI Taxonomy" id="1507289"/>
    <lineage>
        <taxon>Bacteria</taxon>
        <taxon>Thermotogati</taxon>
        <taxon>Deinococcota</taxon>
        <taxon>Deinococci</taxon>
        <taxon>Deinococcales</taxon>
        <taxon>Deinococcaceae</taxon>
        <taxon>Deinococcus</taxon>
    </lineage>
</organism>
<evidence type="ECO:0000313" key="2">
    <source>
        <dbReference type="Proteomes" id="UP000430519"/>
    </source>
</evidence>
<dbReference type="EMBL" id="WVHK01000084">
    <property type="protein sequence ID" value="MXV21272.1"/>
    <property type="molecule type" value="Genomic_DNA"/>
</dbReference>
<dbReference type="RefSeq" id="WP_160981422.1">
    <property type="nucleotide sequence ID" value="NZ_WVHK01000084.1"/>
</dbReference>
<protein>
    <submittedName>
        <fullName evidence="1">Uncharacterized protein</fullName>
    </submittedName>
</protein>
<reference evidence="1 2" key="1">
    <citation type="submission" date="2019-11" db="EMBL/GenBank/DDBJ databases">
        <title>Genome sequence of Deinococcus xianganensis Y35, AI-2 producing algicidal bacterium, isolated from lake water.</title>
        <authorList>
            <person name="Li Y."/>
        </authorList>
    </citation>
    <scope>NUCLEOTIDE SEQUENCE [LARGE SCALE GENOMIC DNA]</scope>
    <source>
        <strain evidence="1 2">Y35</strain>
    </source>
</reference>
<gene>
    <name evidence="1" type="ORF">GLX28_16725</name>
</gene>
<comment type="caution">
    <text evidence="1">The sequence shown here is derived from an EMBL/GenBank/DDBJ whole genome shotgun (WGS) entry which is preliminary data.</text>
</comment>
<sequence>MTPASPAAALARWWASFLPECAPQLVTGNTPGAAATAHLLNLLAARQVHSAQDTQRFEAALTTLAQRTLDERGEADTWTDLAPIGLLHRAAQDAAVTLGSASLPVRSRAIARPEGAIARLGPDGPWHQIWPPLP</sequence>
<evidence type="ECO:0000313" key="1">
    <source>
        <dbReference type="EMBL" id="MXV21272.1"/>
    </source>
</evidence>